<dbReference type="EMBL" id="PFBZ01000143">
    <property type="protein sequence ID" value="PIT86413.1"/>
    <property type="molecule type" value="Genomic_DNA"/>
</dbReference>
<gene>
    <name evidence="1" type="ORF">COU33_03325</name>
</gene>
<sequence length="91" mass="9487">MDRDSVDNQWPPTQIRGVLAPAGVAGYCPKGLDYQPEMIASGVPSGGRVGMACPPIMMLHIAFSFSRLCGGSMAVELPPALLGVLGGYSHN</sequence>
<proteinExistence type="predicted"/>
<reference evidence="2" key="1">
    <citation type="submission" date="2017-09" db="EMBL/GenBank/DDBJ databases">
        <title>Depth-based differentiation of microbial function through sediment-hosted aquifers and enrichment of novel symbionts in the deep terrestrial subsurface.</title>
        <authorList>
            <person name="Probst A.J."/>
            <person name="Ladd B."/>
            <person name="Jarett J.K."/>
            <person name="Geller-Mcgrath D.E."/>
            <person name="Sieber C.M.K."/>
            <person name="Emerson J.B."/>
            <person name="Anantharaman K."/>
            <person name="Thomas B.C."/>
            <person name="Malmstrom R."/>
            <person name="Stieglmeier M."/>
            <person name="Klingl A."/>
            <person name="Woyke T."/>
            <person name="Ryan C.M."/>
            <person name="Banfield J.F."/>
        </authorList>
    </citation>
    <scope>NUCLEOTIDE SEQUENCE [LARGE SCALE GENOMIC DNA]</scope>
</reference>
<evidence type="ECO:0000313" key="1">
    <source>
        <dbReference type="EMBL" id="PIT86413.1"/>
    </source>
</evidence>
<accession>A0A2M6W0S8</accession>
<evidence type="ECO:0000313" key="2">
    <source>
        <dbReference type="Proteomes" id="UP000229362"/>
    </source>
</evidence>
<dbReference type="AlphaFoldDB" id="A0A2M6W0S8"/>
<protein>
    <submittedName>
        <fullName evidence="1">Uncharacterized protein</fullName>
    </submittedName>
</protein>
<name>A0A2M6W0S8_9BACT</name>
<comment type="caution">
    <text evidence="1">The sequence shown here is derived from an EMBL/GenBank/DDBJ whole genome shotgun (WGS) entry which is preliminary data.</text>
</comment>
<organism evidence="1 2">
    <name type="scientific">Candidatus Magasanikbacteria bacterium CG10_big_fil_rev_8_21_14_0_10_43_6</name>
    <dbReference type="NCBI Taxonomy" id="1974650"/>
    <lineage>
        <taxon>Bacteria</taxon>
        <taxon>Candidatus Magasanikiibacteriota</taxon>
    </lineage>
</organism>
<dbReference type="Proteomes" id="UP000229362">
    <property type="component" value="Unassembled WGS sequence"/>
</dbReference>